<proteinExistence type="inferred from homology"/>
<dbReference type="SUPFAM" id="SSF56752">
    <property type="entry name" value="D-aminoacid aminotransferase-like PLP-dependent enzymes"/>
    <property type="match status" value="1"/>
</dbReference>
<dbReference type="GO" id="GO:0047810">
    <property type="term" value="F:D-alanine-2-oxoglutarate aminotransferase activity"/>
    <property type="evidence" value="ECO:0007669"/>
    <property type="project" value="UniProtKB-EC"/>
</dbReference>
<name>A0ABV6LLV3_9BACI</name>
<evidence type="ECO:0000256" key="7">
    <source>
        <dbReference type="ARBA" id="ARBA00022679"/>
    </source>
</evidence>
<dbReference type="Proteomes" id="UP001589836">
    <property type="component" value="Unassembled WGS sequence"/>
</dbReference>
<evidence type="ECO:0000256" key="11">
    <source>
        <dbReference type="ARBA" id="ARBA00033391"/>
    </source>
</evidence>
<dbReference type="RefSeq" id="WP_377346124.1">
    <property type="nucleotide sequence ID" value="NZ_JBHLTP010000004.1"/>
</dbReference>
<evidence type="ECO:0000256" key="9">
    <source>
        <dbReference type="ARBA" id="ARBA00030138"/>
    </source>
</evidence>
<dbReference type="NCBIfam" id="TIGR01121">
    <property type="entry name" value="D_amino_aminoT"/>
    <property type="match status" value="1"/>
</dbReference>
<dbReference type="InterPro" id="IPR001544">
    <property type="entry name" value="Aminotrans_IV"/>
</dbReference>
<dbReference type="InterPro" id="IPR043132">
    <property type="entry name" value="BCAT-like_C"/>
</dbReference>
<dbReference type="InterPro" id="IPR005784">
    <property type="entry name" value="D_amino_transT"/>
</dbReference>
<comment type="caution">
    <text evidence="13">The sequence shown here is derived from an EMBL/GenBank/DDBJ whole genome shotgun (WGS) entry which is preliminary data.</text>
</comment>
<gene>
    <name evidence="13" type="primary">dat</name>
    <name evidence="13" type="ORF">ACFFGV_07290</name>
</gene>
<keyword evidence="14" id="KW-1185">Reference proteome</keyword>
<organism evidence="13 14">
    <name type="scientific">Pontibacillus salicampi</name>
    <dbReference type="NCBI Taxonomy" id="1449801"/>
    <lineage>
        <taxon>Bacteria</taxon>
        <taxon>Bacillati</taxon>
        <taxon>Bacillota</taxon>
        <taxon>Bacilli</taxon>
        <taxon>Bacillales</taxon>
        <taxon>Bacillaceae</taxon>
        <taxon>Pontibacillus</taxon>
    </lineage>
</organism>
<evidence type="ECO:0000256" key="2">
    <source>
        <dbReference type="ARBA" id="ARBA00009320"/>
    </source>
</evidence>
<evidence type="ECO:0000256" key="4">
    <source>
        <dbReference type="ARBA" id="ARBA00012874"/>
    </source>
</evidence>
<evidence type="ECO:0000313" key="13">
    <source>
        <dbReference type="EMBL" id="MFC0523386.1"/>
    </source>
</evidence>
<dbReference type="InterPro" id="IPR050571">
    <property type="entry name" value="Class-IV_PLP-Dep_Aminotrnsfr"/>
</dbReference>
<dbReference type="EC" id="2.6.1.21" evidence="4"/>
<comment type="cofactor">
    <cofactor evidence="1">
        <name>pyridoxal 5'-phosphate</name>
        <dbReference type="ChEBI" id="CHEBI:597326"/>
    </cofactor>
</comment>
<comment type="subunit">
    <text evidence="3">Homodimer.</text>
</comment>
<evidence type="ECO:0000256" key="8">
    <source>
        <dbReference type="ARBA" id="ARBA00022898"/>
    </source>
</evidence>
<accession>A0ABV6LLV3</accession>
<evidence type="ECO:0000256" key="12">
    <source>
        <dbReference type="ARBA" id="ARBA00047911"/>
    </source>
</evidence>
<evidence type="ECO:0000256" key="6">
    <source>
        <dbReference type="ARBA" id="ARBA00022576"/>
    </source>
</evidence>
<evidence type="ECO:0000256" key="10">
    <source>
        <dbReference type="ARBA" id="ARBA00033316"/>
    </source>
</evidence>
<dbReference type="InterPro" id="IPR036038">
    <property type="entry name" value="Aminotransferase-like"/>
</dbReference>
<protein>
    <recommendedName>
        <fullName evidence="5">D-alanine aminotransferase</fullName>
        <ecNumber evidence="4">2.6.1.21</ecNumber>
    </recommendedName>
    <alternativeName>
        <fullName evidence="11">D-amino acid aminotransferase</fullName>
    </alternativeName>
    <alternativeName>
        <fullName evidence="9">D-amino acid transaminase</fullName>
    </alternativeName>
    <alternativeName>
        <fullName evidence="10">D-aspartate aminotransferase</fullName>
    </alternativeName>
</protein>
<dbReference type="PANTHER" id="PTHR42743">
    <property type="entry name" value="AMINO-ACID AMINOTRANSFERASE"/>
    <property type="match status" value="1"/>
</dbReference>
<dbReference type="Pfam" id="PF01063">
    <property type="entry name" value="Aminotran_4"/>
    <property type="match status" value="1"/>
</dbReference>
<keyword evidence="7 13" id="KW-0808">Transferase</keyword>
<dbReference type="InterPro" id="IPR043131">
    <property type="entry name" value="BCAT-like_N"/>
</dbReference>
<dbReference type="CDD" id="cd01558">
    <property type="entry name" value="D-AAT_like"/>
    <property type="match status" value="1"/>
</dbReference>
<dbReference type="Gene3D" id="3.20.10.10">
    <property type="entry name" value="D-amino Acid Aminotransferase, subunit A, domain 2"/>
    <property type="match status" value="1"/>
</dbReference>
<comment type="similarity">
    <text evidence="2">Belongs to the class-IV pyridoxal-phosphate-dependent aminotransferase family.</text>
</comment>
<evidence type="ECO:0000313" key="14">
    <source>
        <dbReference type="Proteomes" id="UP001589836"/>
    </source>
</evidence>
<evidence type="ECO:0000256" key="5">
    <source>
        <dbReference type="ARBA" id="ARBA00021779"/>
    </source>
</evidence>
<evidence type="ECO:0000256" key="3">
    <source>
        <dbReference type="ARBA" id="ARBA00011738"/>
    </source>
</evidence>
<reference evidence="13 14" key="1">
    <citation type="submission" date="2024-09" db="EMBL/GenBank/DDBJ databases">
        <authorList>
            <person name="Sun Q."/>
            <person name="Mori K."/>
        </authorList>
    </citation>
    <scope>NUCLEOTIDE SEQUENCE [LARGE SCALE GENOMIC DNA]</scope>
    <source>
        <strain evidence="13 14">NCAIM B.02529</strain>
    </source>
</reference>
<keyword evidence="8" id="KW-0663">Pyridoxal phosphate</keyword>
<dbReference type="Gene3D" id="3.30.470.10">
    <property type="match status" value="1"/>
</dbReference>
<dbReference type="PANTHER" id="PTHR42743:SF10">
    <property type="entry name" value="D-ALANINE AMINOTRANSFERASE"/>
    <property type="match status" value="1"/>
</dbReference>
<sequence length="298" mass="33606">MSIRPYVLTEKEFMNQEELMYPFEERGLQFGDGVYEVIRVYHGEHYLIEEHVERLYRSAEAVRIEVPYTKEEMYKKLDQLLQLNEFTGDGKVYLQITRGTAPRDHTFPEGVTANLYAYVMDLPRKVEWMKQGVSAITQPDVRWDLCYIKSLNLLPNVMAKQAAAEAGSFEAILHRDGSVTECSSSNAYLVKDGAIYTHPATKNILHGCVRIRVEAFAKKAGIPFHEQAFTLDDIKSADEMFLSSSTAEVMPIVEVDGDQVAEGTPGTITQKLQQAYEEDARISAEQSIFSASGKKALS</sequence>
<comment type="catalytic activity">
    <reaction evidence="12">
        <text>D-alanine + 2-oxoglutarate = D-glutamate + pyruvate</text>
        <dbReference type="Rhea" id="RHEA:15869"/>
        <dbReference type="ChEBI" id="CHEBI:15361"/>
        <dbReference type="ChEBI" id="CHEBI:16810"/>
        <dbReference type="ChEBI" id="CHEBI:29986"/>
        <dbReference type="ChEBI" id="CHEBI:57416"/>
        <dbReference type="EC" id="2.6.1.21"/>
    </reaction>
</comment>
<evidence type="ECO:0000256" key="1">
    <source>
        <dbReference type="ARBA" id="ARBA00001933"/>
    </source>
</evidence>
<dbReference type="EMBL" id="JBHLTP010000004">
    <property type="protein sequence ID" value="MFC0523386.1"/>
    <property type="molecule type" value="Genomic_DNA"/>
</dbReference>
<keyword evidence="6 13" id="KW-0032">Aminotransferase</keyword>